<dbReference type="GeneID" id="88356177"/>
<evidence type="ECO:0000256" key="5">
    <source>
        <dbReference type="SAM" id="MobiDB-lite"/>
    </source>
</evidence>
<protein>
    <submittedName>
        <fullName evidence="6">ESX secretion-associated protein EspG</fullName>
    </submittedName>
</protein>
<accession>A0A291RC88</accession>
<dbReference type="InterPro" id="IPR025734">
    <property type="entry name" value="EspG"/>
</dbReference>
<keyword evidence="4" id="KW-0143">Chaperone</keyword>
<dbReference type="Proteomes" id="UP000221961">
    <property type="component" value="Chromosome"/>
</dbReference>
<dbReference type="RefSeq" id="WP_098692477.1">
    <property type="nucleotide sequence ID" value="NZ_CP023778.1"/>
</dbReference>
<sequence>MPEWAWDGDDFAALWYSDANDRIPNILRYTSRFAYNDEFDAHRIAVRKRYSDDEFEQIQLALHTLTTSDMRIEIFGGTSKYKGSDGADRMYRIIGARTLFHAVVLHQFTQGEAEGRFRLRLCRCEDLPARLAATVPVREPGSHPPITVHPQDLRDGRQSATRNSPAERYRRLLETLDGGGSAQLLVGAFNTTPEPWNMVQWYDVPDGRYIELRTEHITVRPVGTQELTSRFAAWIENALRRLRDDEGEEW</sequence>
<comment type="similarity">
    <text evidence="2">Belongs to the EspG family.</text>
</comment>
<dbReference type="KEGG" id="ntp:CRH09_01855"/>
<keyword evidence="3" id="KW-0963">Cytoplasm</keyword>
<feature type="region of interest" description="Disordered" evidence="5">
    <location>
        <begin position="137"/>
        <end position="165"/>
    </location>
</feature>
<name>A0A291RC88_9NOCA</name>
<evidence type="ECO:0000256" key="3">
    <source>
        <dbReference type="ARBA" id="ARBA00022490"/>
    </source>
</evidence>
<evidence type="ECO:0000313" key="7">
    <source>
        <dbReference type="Proteomes" id="UP000221961"/>
    </source>
</evidence>
<evidence type="ECO:0000256" key="4">
    <source>
        <dbReference type="ARBA" id="ARBA00023186"/>
    </source>
</evidence>
<reference evidence="6 7" key="1">
    <citation type="submission" date="2017-10" db="EMBL/GenBank/DDBJ databases">
        <title>Comparative genomics between pathogenic Norcardia.</title>
        <authorList>
            <person name="Zeng L."/>
        </authorList>
    </citation>
    <scope>NUCLEOTIDE SEQUENCE [LARGE SCALE GENOMIC DNA]</scope>
    <source>
        <strain evidence="6 7">NC_YFY_NT001</strain>
    </source>
</reference>
<gene>
    <name evidence="6" type="ORF">CRH09_01855</name>
</gene>
<evidence type="ECO:0000256" key="1">
    <source>
        <dbReference type="ARBA" id="ARBA00004496"/>
    </source>
</evidence>
<comment type="subcellular location">
    <subcellularLocation>
        <location evidence="1">Cytoplasm</location>
    </subcellularLocation>
</comment>
<proteinExistence type="inferred from homology"/>
<dbReference type="AlphaFoldDB" id="A0A291RC88"/>
<organism evidence="6 7">
    <name type="scientific">Nocardia terpenica</name>
    <dbReference type="NCBI Taxonomy" id="455432"/>
    <lineage>
        <taxon>Bacteria</taxon>
        <taxon>Bacillati</taxon>
        <taxon>Actinomycetota</taxon>
        <taxon>Actinomycetes</taxon>
        <taxon>Mycobacteriales</taxon>
        <taxon>Nocardiaceae</taxon>
        <taxon>Nocardia</taxon>
    </lineage>
</organism>
<dbReference type="EMBL" id="CP023778">
    <property type="protein sequence ID" value="ATL65163.1"/>
    <property type="molecule type" value="Genomic_DNA"/>
</dbReference>
<evidence type="ECO:0000313" key="6">
    <source>
        <dbReference type="EMBL" id="ATL65163.1"/>
    </source>
</evidence>
<dbReference type="Pfam" id="PF14011">
    <property type="entry name" value="ESX-1_EspG"/>
    <property type="match status" value="1"/>
</dbReference>
<evidence type="ECO:0000256" key="2">
    <source>
        <dbReference type="ARBA" id="ARBA00006411"/>
    </source>
</evidence>